<feature type="region of interest" description="Disordered" evidence="1">
    <location>
        <begin position="1"/>
        <end position="23"/>
    </location>
</feature>
<dbReference type="PATRIC" id="fig|1386089.3.peg.2447"/>
<dbReference type="RefSeq" id="WP_245603744.1">
    <property type="nucleotide sequence ID" value="NZ_AWSA01000024.1"/>
</dbReference>
<protein>
    <submittedName>
        <fullName evidence="2">3Fe-4S ferredoxin</fullName>
    </submittedName>
</protein>
<dbReference type="STRING" id="1386089.N865_10860"/>
<dbReference type="Proteomes" id="UP000019489">
    <property type="component" value="Unassembled WGS sequence"/>
</dbReference>
<comment type="caution">
    <text evidence="2">The sequence shown here is derived from an EMBL/GenBank/DDBJ whole genome shotgun (WGS) entry which is preliminary data.</text>
</comment>
<gene>
    <name evidence="2" type="ORF">N865_10860</name>
</gene>
<dbReference type="EMBL" id="AWSA01000024">
    <property type="protein sequence ID" value="EWT01309.1"/>
    <property type="molecule type" value="Genomic_DNA"/>
</dbReference>
<proteinExistence type="predicted"/>
<name>W9GBR4_9MICO</name>
<dbReference type="AlphaFoldDB" id="W9GBR4"/>
<evidence type="ECO:0000313" key="3">
    <source>
        <dbReference type="Proteomes" id="UP000019489"/>
    </source>
</evidence>
<accession>W9GBR4</accession>
<keyword evidence="3" id="KW-1185">Reference proteome</keyword>
<sequence length="90" mass="9377">MSAPLDPRATRVGGATRIASDPRRPVGLSSRLGVDRVACTGHGVCAQLLAQVRLDEFGYPIVEGAAVDPDEAAPAIALCPARALFLMPPR</sequence>
<dbReference type="eggNOG" id="ENOG5033I09">
    <property type="taxonomic scope" value="Bacteria"/>
</dbReference>
<evidence type="ECO:0000313" key="2">
    <source>
        <dbReference type="EMBL" id="EWT01309.1"/>
    </source>
</evidence>
<organism evidence="2 3">
    <name type="scientific">Intrasporangium oryzae NRRL B-24470</name>
    <dbReference type="NCBI Taxonomy" id="1386089"/>
    <lineage>
        <taxon>Bacteria</taxon>
        <taxon>Bacillati</taxon>
        <taxon>Actinomycetota</taxon>
        <taxon>Actinomycetes</taxon>
        <taxon>Micrococcales</taxon>
        <taxon>Intrasporangiaceae</taxon>
        <taxon>Intrasporangium</taxon>
    </lineage>
</organism>
<dbReference type="Gene3D" id="3.30.70.20">
    <property type="match status" value="1"/>
</dbReference>
<evidence type="ECO:0000256" key="1">
    <source>
        <dbReference type="SAM" id="MobiDB-lite"/>
    </source>
</evidence>
<reference evidence="2 3" key="1">
    <citation type="submission" date="2013-08" db="EMBL/GenBank/DDBJ databases">
        <title>Intrasporangium oryzae NRRL B-24470.</title>
        <authorList>
            <person name="Liu H."/>
            <person name="Wang G."/>
        </authorList>
    </citation>
    <scope>NUCLEOTIDE SEQUENCE [LARGE SCALE GENOMIC DNA]</scope>
    <source>
        <strain evidence="2 3">NRRL B-24470</strain>
    </source>
</reference>